<comment type="caution">
    <text evidence="1">The sequence shown here is derived from an EMBL/GenBank/DDBJ whole genome shotgun (WGS) entry which is preliminary data.</text>
</comment>
<gene>
    <name evidence="1" type="ORF">COV57_01705</name>
</gene>
<evidence type="ECO:0000313" key="2">
    <source>
        <dbReference type="Proteomes" id="UP000229893"/>
    </source>
</evidence>
<dbReference type="AlphaFoldDB" id="A0A2H0N7R2"/>
<accession>A0A2H0N7R2</accession>
<reference evidence="1 2" key="1">
    <citation type="submission" date="2017-09" db="EMBL/GenBank/DDBJ databases">
        <title>Depth-based differentiation of microbial function through sediment-hosted aquifers and enrichment of novel symbionts in the deep terrestrial subsurface.</title>
        <authorList>
            <person name="Probst A.J."/>
            <person name="Ladd B."/>
            <person name="Jarett J.K."/>
            <person name="Geller-Mcgrath D.E."/>
            <person name="Sieber C.M."/>
            <person name="Emerson J.B."/>
            <person name="Anantharaman K."/>
            <person name="Thomas B.C."/>
            <person name="Malmstrom R."/>
            <person name="Stieglmeier M."/>
            <person name="Klingl A."/>
            <person name="Woyke T."/>
            <person name="Ryan C.M."/>
            <person name="Banfield J.F."/>
        </authorList>
    </citation>
    <scope>NUCLEOTIDE SEQUENCE [LARGE SCALE GENOMIC DNA]</scope>
    <source>
        <strain evidence="1">CG11_big_fil_rev_8_21_14_0_20_35_14</strain>
    </source>
</reference>
<name>A0A2H0N7R2_9BACT</name>
<proteinExistence type="predicted"/>
<evidence type="ECO:0000313" key="1">
    <source>
        <dbReference type="EMBL" id="PIR04933.1"/>
    </source>
</evidence>
<organism evidence="1 2">
    <name type="scientific">Candidatus Liptonbacteria bacterium CG11_big_fil_rev_8_21_14_0_20_35_14</name>
    <dbReference type="NCBI Taxonomy" id="1974634"/>
    <lineage>
        <taxon>Bacteria</taxon>
        <taxon>Candidatus Liptoniibacteriota</taxon>
    </lineage>
</organism>
<sequence>MINKSVANLQTEDYSFQIIGENQKPLVHIAWANGSLLPPEQIFHWEDTSVFTPTGTLVPFSNSNISMLIHIPALKGIENKPEYWQLEVEPGVNIVGNPIPQIGDSQIFGFGVVIGDEDVAENIANINKFRVIVTIPPFGMFTVYPQVNSSGPAGTHTPTPTMTPTPIPPTPTPIPLTPTPTPGFIGSIGLKVLVGGNLEAFWNWQGANPDNFEIHLYTINNTFIDRVNPPLLGTARQVVISPPQVSGSYKVLIAPSYQGIDLKGSDFTASVIAAVVIEAPIPPTQTPIETSIGDWDVY</sequence>
<dbReference type="Proteomes" id="UP000229893">
    <property type="component" value="Unassembled WGS sequence"/>
</dbReference>
<dbReference type="EMBL" id="PCWO01000027">
    <property type="protein sequence ID" value="PIR04933.1"/>
    <property type="molecule type" value="Genomic_DNA"/>
</dbReference>
<protein>
    <submittedName>
        <fullName evidence="1">Uncharacterized protein</fullName>
    </submittedName>
</protein>